<reference evidence="2" key="1">
    <citation type="submission" date="2010-12" db="EMBL/GenBank/DDBJ databases">
        <title>Complete sequence of Desulfovibrio aespoeensis Aspo-2.</title>
        <authorList>
            <consortium name="US DOE Joint Genome Institute"/>
            <person name="Lucas S."/>
            <person name="Copeland A."/>
            <person name="Lapidus A."/>
            <person name="Cheng J.-F."/>
            <person name="Goodwin L."/>
            <person name="Pitluck S."/>
            <person name="Chertkov O."/>
            <person name="Misra M."/>
            <person name="Detter J.C."/>
            <person name="Han C."/>
            <person name="Tapia R."/>
            <person name="Land M."/>
            <person name="Hauser L."/>
            <person name="Kyrpides N."/>
            <person name="Ivanova N."/>
            <person name="Ovchinnikova G."/>
            <person name="Pedersen K."/>
            <person name="Jagevall S."/>
            <person name="Hazen T."/>
            <person name="Woyke T."/>
        </authorList>
    </citation>
    <scope>NUCLEOTIDE SEQUENCE [LARGE SCALE GENOMIC DNA]</scope>
    <source>
        <strain evidence="2">ATCC 700646 / DSM 10631 / Aspo-2</strain>
    </source>
</reference>
<dbReference type="STRING" id="643562.Daes_1033"/>
<keyword evidence="2" id="KW-1185">Reference proteome</keyword>
<dbReference type="OrthoDB" id="5442502at2"/>
<dbReference type="HOGENOM" id="CLU_707385_0_0_7"/>
<dbReference type="eggNOG" id="ENOG5031MQ5">
    <property type="taxonomic scope" value="Bacteria"/>
</dbReference>
<dbReference type="AlphaFoldDB" id="E6VSZ9"/>
<dbReference type="Proteomes" id="UP000002191">
    <property type="component" value="Chromosome"/>
</dbReference>
<accession>E6VSZ9</accession>
<evidence type="ECO:0000313" key="2">
    <source>
        <dbReference type="Proteomes" id="UP000002191"/>
    </source>
</evidence>
<dbReference type="EMBL" id="CP002431">
    <property type="protein sequence ID" value="ADU62049.1"/>
    <property type="molecule type" value="Genomic_DNA"/>
</dbReference>
<name>E6VSZ9_PSEA9</name>
<dbReference type="KEGG" id="das:Daes_1033"/>
<evidence type="ECO:0008006" key="3">
    <source>
        <dbReference type="Google" id="ProtNLM"/>
    </source>
</evidence>
<evidence type="ECO:0000313" key="1">
    <source>
        <dbReference type="EMBL" id="ADU62049.1"/>
    </source>
</evidence>
<gene>
    <name evidence="1" type="ordered locus">Daes_1033</name>
</gene>
<dbReference type="SUPFAM" id="SSF52266">
    <property type="entry name" value="SGNH hydrolase"/>
    <property type="match status" value="1"/>
</dbReference>
<proteinExistence type="predicted"/>
<sequence length="391" mass="44535">MLYFLGNCQADFLSRAMAGRGFEAIYRVLASPLTLPSHHGIPESLARLDRTMGLGNYFHGRELKHQFQPIGPDDPEPALIVMSLFHENTPLFVHDKEKYVFYMDPRALTDNQELMAWAQAECRMFEPNPATYLKRYGEMLARVRADFPSPPILVLSRLTPYPAFGPEPFSYLKGWTEVSRGAIDTLRGWSRSLPGVHVIDMDRVFGGIWADSDKRIETQCPFLKITLEEKDGQVTGLRARRDIEHIASMPDRLADTVTRFLETGAVQYRENETVPAQWRAHCRLTRLDDDALLKRLASGANYHSAEAVGAFFLDLDRDHTDLLVLARERMPVCHMTLHMIKAYGRIHRNPALALWCDAHLEAARAFTANGPLYQTAYIDRVTAMRRHCLGH</sequence>
<reference evidence="1 2" key="2">
    <citation type="journal article" date="2014" name="Genome Announc.">
        <title>Complete Genome Sequence of the Subsurface, Mesophilic Sulfate-Reducing Bacterium Desulfovibrio aespoeensis Aspo-2.</title>
        <authorList>
            <person name="Pedersen K."/>
            <person name="Bengtsson A."/>
            <person name="Edlund J."/>
            <person name="Rabe L."/>
            <person name="Hazen T."/>
            <person name="Chakraborty R."/>
            <person name="Goodwin L."/>
            <person name="Shapiro N."/>
        </authorList>
    </citation>
    <scope>NUCLEOTIDE SEQUENCE [LARGE SCALE GENOMIC DNA]</scope>
    <source>
        <strain evidence="2">ATCC 700646 / DSM 10631 / Aspo-2</strain>
    </source>
</reference>
<protein>
    <recommendedName>
        <fullName evidence="3">SGNH/GDSL hydrolase family protein</fullName>
    </recommendedName>
</protein>
<organism evidence="1 2">
    <name type="scientific">Pseudodesulfovibrio aespoeensis (strain ATCC 700646 / DSM 10631 / Aspo-2)</name>
    <name type="common">Desulfovibrio aespoeensis</name>
    <dbReference type="NCBI Taxonomy" id="643562"/>
    <lineage>
        <taxon>Bacteria</taxon>
        <taxon>Pseudomonadati</taxon>
        <taxon>Thermodesulfobacteriota</taxon>
        <taxon>Desulfovibrionia</taxon>
        <taxon>Desulfovibrionales</taxon>
        <taxon>Desulfovibrionaceae</taxon>
    </lineage>
</organism>